<evidence type="ECO:0000256" key="4">
    <source>
        <dbReference type="SAM" id="SignalP"/>
    </source>
</evidence>
<feature type="region of interest" description="Disordered" evidence="3">
    <location>
        <begin position="122"/>
        <end position="156"/>
    </location>
</feature>
<reference evidence="6" key="1">
    <citation type="journal article" date="2018" name="DNA Res.">
        <title>Multiple hybrid de novo genome assembly of finger millet, an orphan allotetraploid crop.</title>
        <authorList>
            <person name="Hatakeyama M."/>
            <person name="Aluri S."/>
            <person name="Balachadran M.T."/>
            <person name="Sivarajan S.R."/>
            <person name="Patrignani A."/>
            <person name="Gruter S."/>
            <person name="Poveda L."/>
            <person name="Shimizu-Inatsugi R."/>
            <person name="Baeten J."/>
            <person name="Francoijs K.J."/>
            <person name="Nataraja K.N."/>
            <person name="Reddy Y.A.N."/>
            <person name="Phadnis S."/>
            <person name="Ravikumar R.L."/>
            <person name="Schlapbach R."/>
            <person name="Sreeman S.M."/>
            <person name="Shimizu K.K."/>
        </authorList>
    </citation>
    <scope>NUCLEOTIDE SEQUENCE</scope>
</reference>
<gene>
    <name evidence="6" type="primary">gb14791</name>
    <name evidence="6" type="ORF">PR202_gb14791</name>
</gene>
<dbReference type="GO" id="GO:0009055">
    <property type="term" value="F:electron transfer activity"/>
    <property type="evidence" value="ECO:0007669"/>
    <property type="project" value="InterPro"/>
</dbReference>
<feature type="domain" description="Phytocyanin" evidence="5">
    <location>
        <begin position="23"/>
        <end position="119"/>
    </location>
</feature>
<dbReference type="InterPro" id="IPR039391">
    <property type="entry name" value="Phytocyanin-like"/>
</dbReference>
<dbReference type="GO" id="GO:0046872">
    <property type="term" value="F:metal ion binding"/>
    <property type="evidence" value="ECO:0007669"/>
    <property type="project" value="UniProtKB-KW"/>
</dbReference>
<sequence>MASTQRGVLLAVLLAVVAPASAKDYAVGGASGWKPGVEYAAWAKDKSFNVGDSLLQPGSHGGGEVSAADYKACSASNALGSYKEESASIPLTKPGTRYFICGGSGHCAAGMKLAVTISDPTAPATTTTASPTARSTNRPSAGSDSDSDSDDESAAAGSPARLVTGLLCGVMGLAALMG</sequence>
<evidence type="ECO:0000256" key="3">
    <source>
        <dbReference type="SAM" id="MobiDB-lite"/>
    </source>
</evidence>
<evidence type="ECO:0000256" key="2">
    <source>
        <dbReference type="ARBA" id="ARBA00023180"/>
    </source>
</evidence>
<keyword evidence="4" id="KW-0732">Signal</keyword>
<dbReference type="PROSITE" id="PS51485">
    <property type="entry name" value="PHYTOCYANIN"/>
    <property type="match status" value="1"/>
</dbReference>
<dbReference type="Proteomes" id="UP001054889">
    <property type="component" value="Unassembled WGS sequence"/>
</dbReference>
<evidence type="ECO:0000256" key="1">
    <source>
        <dbReference type="ARBA" id="ARBA00022723"/>
    </source>
</evidence>
<feature type="signal peptide" evidence="4">
    <location>
        <begin position="1"/>
        <end position="22"/>
    </location>
</feature>
<comment type="caution">
    <text evidence="6">The sequence shown here is derived from an EMBL/GenBank/DDBJ whole genome shotgun (WGS) entry which is preliminary data.</text>
</comment>
<dbReference type="GO" id="GO:0005886">
    <property type="term" value="C:plasma membrane"/>
    <property type="evidence" value="ECO:0007669"/>
    <property type="project" value="TreeGrafter"/>
</dbReference>
<dbReference type="PANTHER" id="PTHR33021">
    <property type="entry name" value="BLUE COPPER PROTEIN"/>
    <property type="match status" value="1"/>
</dbReference>
<dbReference type="SUPFAM" id="SSF49503">
    <property type="entry name" value="Cupredoxins"/>
    <property type="match status" value="1"/>
</dbReference>
<dbReference type="Pfam" id="PF02298">
    <property type="entry name" value="Cu_bind_like"/>
    <property type="match status" value="1"/>
</dbReference>
<keyword evidence="1" id="KW-0479">Metal-binding</keyword>
<dbReference type="AlphaFoldDB" id="A0AAV5EW36"/>
<name>A0AAV5EW36_ELECO</name>
<organism evidence="6 7">
    <name type="scientific">Eleusine coracana subsp. coracana</name>
    <dbReference type="NCBI Taxonomy" id="191504"/>
    <lineage>
        <taxon>Eukaryota</taxon>
        <taxon>Viridiplantae</taxon>
        <taxon>Streptophyta</taxon>
        <taxon>Embryophyta</taxon>
        <taxon>Tracheophyta</taxon>
        <taxon>Spermatophyta</taxon>
        <taxon>Magnoliopsida</taxon>
        <taxon>Liliopsida</taxon>
        <taxon>Poales</taxon>
        <taxon>Poaceae</taxon>
        <taxon>PACMAD clade</taxon>
        <taxon>Chloridoideae</taxon>
        <taxon>Cynodonteae</taxon>
        <taxon>Eleusininae</taxon>
        <taxon>Eleusine</taxon>
    </lineage>
</organism>
<protein>
    <recommendedName>
        <fullName evidence="5">Phytocyanin domain-containing protein</fullName>
    </recommendedName>
</protein>
<keyword evidence="7" id="KW-1185">Reference proteome</keyword>
<keyword evidence="2" id="KW-0325">Glycoprotein</keyword>
<dbReference type="Gene3D" id="2.60.40.420">
    <property type="entry name" value="Cupredoxins - blue copper proteins"/>
    <property type="match status" value="1"/>
</dbReference>
<evidence type="ECO:0000313" key="7">
    <source>
        <dbReference type="Proteomes" id="UP001054889"/>
    </source>
</evidence>
<feature type="compositionally biased region" description="Low complexity" evidence="3">
    <location>
        <begin position="122"/>
        <end position="144"/>
    </location>
</feature>
<reference evidence="6" key="2">
    <citation type="submission" date="2021-12" db="EMBL/GenBank/DDBJ databases">
        <title>Resequencing data analysis of finger millet.</title>
        <authorList>
            <person name="Hatakeyama M."/>
            <person name="Aluri S."/>
            <person name="Balachadran M.T."/>
            <person name="Sivarajan S.R."/>
            <person name="Poveda L."/>
            <person name="Shimizu-Inatsugi R."/>
            <person name="Schlapbach R."/>
            <person name="Sreeman S.M."/>
            <person name="Shimizu K.K."/>
        </authorList>
    </citation>
    <scope>NUCLEOTIDE SEQUENCE</scope>
</reference>
<dbReference type="PANTHER" id="PTHR33021:SF152">
    <property type="entry name" value="OS04G0545600 PROTEIN"/>
    <property type="match status" value="1"/>
</dbReference>
<dbReference type="CDD" id="cd04216">
    <property type="entry name" value="Phytocyanin"/>
    <property type="match status" value="1"/>
</dbReference>
<dbReference type="InterPro" id="IPR003245">
    <property type="entry name" value="Phytocyanin_dom"/>
</dbReference>
<proteinExistence type="predicted"/>
<dbReference type="InterPro" id="IPR008972">
    <property type="entry name" value="Cupredoxin"/>
</dbReference>
<evidence type="ECO:0000313" key="6">
    <source>
        <dbReference type="EMBL" id="GJN26831.1"/>
    </source>
</evidence>
<evidence type="ECO:0000259" key="5">
    <source>
        <dbReference type="PROSITE" id="PS51485"/>
    </source>
</evidence>
<dbReference type="EMBL" id="BQKI01000079">
    <property type="protein sequence ID" value="GJN26831.1"/>
    <property type="molecule type" value="Genomic_DNA"/>
</dbReference>
<feature type="chain" id="PRO_5043697208" description="Phytocyanin domain-containing protein" evidence="4">
    <location>
        <begin position="23"/>
        <end position="178"/>
    </location>
</feature>
<dbReference type="FunFam" id="2.60.40.420:FF:000003">
    <property type="entry name" value="Blue copper"/>
    <property type="match status" value="1"/>
</dbReference>
<accession>A0AAV5EW36</accession>